<feature type="compositionally biased region" description="Basic and acidic residues" evidence="14">
    <location>
        <begin position="86"/>
        <end position="105"/>
    </location>
</feature>
<dbReference type="EMBL" id="KZ305027">
    <property type="protein sequence ID" value="PIA52650.1"/>
    <property type="molecule type" value="Genomic_DNA"/>
</dbReference>
<dbReference type="Gene3D" id="3.40.50.150">
    <property type="entry name" value="Vaccinia Virus protein VP39"/>
    <property type="match status" value="1"/>
</dbReference>
<dbReference type="InterPro" id="IPR001094">
    <property type="entry name" value="Flavdoxin-like"/>
</dbReference>
<keyword evidence="8" id="KW-0479">Metal-binding</keyword>
<dbReference type="InterPro" id="IPR029039">
    <property type="entry name" value="Flavoprotein-like_sf"/>
</dbReference>
<feature type="transmembrane region" description="Helical" evidence="15">
    <location>
        <begin position="20"/>
        <end position="40"/>
    </location>
</feature>
<dbReference type="OrthoDB" id="2013972at2759"/>
<evidence type="ECO:0000256" key="13">
    <source>
        <dbReference type="ARBA" id="ARBA00037847"/>
    </source>
</evidence>
<keyword evidence="6" id="KW-0489">Methyltransferase</keyword>
<gene>
    <name evidence="17" type="ORF">AQUCO_01000489v1</name>
</gene>
<comment type="similarity">
    <text evidence="4">Belongs to the TYW1 family.</text>
</comment>
<evidence type="ECO:0000256" key="12">
    <source>
        <dbReference type="ARBA" id="ARBA00025368"/>
    </source>
</evidence>
<dbReference type="SUPFAM" id="SSF53335">
    <property type="entry name" value="S-adenosyl-L-methionine-dependent methyltransferases"/>
    <property type="match status" value="2"/>
</dbReference>
<dbReference type="GO" id="GO:0010181">
    <property type="term" value="F:FMN binding"/>
    <property type="evidence" value="ECO:0007669"/>
    <property type="project" value="InterPro"/>
</dbReference>
<dbReference type="SUPFAM" id="SSF52218">
    <property type="entry name" value="Flavoproteins"/>
    <property type="match status" value="1"/>
</dbReference>
<dbReference type="GO" id="GO:0005802">
    <property type="term" value="C:trans-Golgi network"/>
    <property type="evidence" value="ECO:0007669"/>
    <property type="project" value="TreeGrafter"/>
</dbReference>
<feature type="compositionally biased region" description="Basic residues" evidence="14">
    <location>
        <begin position="115"/>
        <end position="125"/>
    </location>
</feature>
<keyword evidence="6" id="KW-0808">Transferase</keyword>
<dbReference type="AlphaFoldDB" id="A0A2G5EA93"/>
<feature type="compositionally biased region" description="Basic and acidic residues" evidence="14">
    <location>
        <begin position="65"/>
        <end position="77"/>
    </location>
</feature>
<feature type="compositionally biased region" description="Basic and acidic residues" evidence="14">
    <location>
        <begin position="126"/>
        <end position="137"/>
    </location>
</feature>
<dbReference type="PROSITE" id="PS50902">
    <property type="entry name" value="FLAVODOXIN_LIKE"/>
    <property type="match status" value="1"/>
</dbReference>
<evidence type="ECO:0000256" key="15">
    <source>
        <dbReference type="SAM" id="Phobius"/>
    </source>
</evidence>
<dbReference type="UniPathway" id="UPA00375"/>
<feature type="compositionally biased region" description="Low complexity" evidence="14">
    <location>
        <begin position="42"/>
        <end position="55"/>
    </location>
</feature>
<dbReference type="InterPro" id="IPR007197">
    <property type="entry name" value="rSAM"/>
</dbReference>
<dbReference type="Pfam" id="PF04055">
    <property type="entry name" value="Radical_SAM"/>
    <property type="match status" value="1"/>
</dbReference>
<dbReference type="PANTHER" id="PTHR10108">
    <property type="entry name" value="SAM-DEPENDENT METHYLTRANSFERASE"/>
    <property type="match status" value="1"/>
</dbReference>
<evidence type="ECO:0000256" key="14">
    <source>
        <dbReference type="SAM" id="MobiDB-lite"/>
    </source>
</evidence>
<evidence type="ECO:0000256" key="11">
    <source>
        <dbReference type="ARBA" id="ARBA00023014"/>
    </source>
</evidence>
<dbReference type="Proteomes" id="UP000230069">
    <property type="component" value="Unassembled WGS sequence"/>
</dbReference>
<evidence type="ECO:0000256" key="4">
    <source>
        <dbReference type="ARBA" id="ARBA00010115"/>
    </source>
</evidence>
<sequence>MAIARLARLSRQVKRPHGFCIKMTAVAALGLCVIFILSTYSPSSSSLTSQRNSFSDIAEPVAANEKSKKGKDFDMQHKMSSNHGNEVGKKKLEPHLKDKDKKKGDGAVSVNNRNSGKKNKKKARKPKTEEIDLKQHEVIGLNATQMQEGVEGEELEEEKEGDEELKEDAEEIVDNDAVNNDGEVEEDRDLNATDGEETVEKTEDEDAGLKSTERKKKKLGPVFDLQAHYSWKTCSVRSKHNYIPCLDMESTSGKLQSYRHHERSCPKTPPMCLVTLPPEGYGSPVQWPESKFKILYRNVEHPKLASFIKTKTWLMQSEEYLTFPQNQSEFNGGVHHYIDAIEEMVPDIEWGKNIHIVLDIGCTDSSFAASLLDKEVLTLTLGLKEDLVDLAQVALERGFGAIVSPFRTRRLPFPSDVFDTIHCGGCNIPWHSNGGNLLLEMNRVLRPGGYFILSTKHDNIEDEEAMSTLMASICWNILAHKTDEISEMGVKIYQKPDTNDIYELRRKKNPPLCKEDENPDATWSVPIKACLHGIPSAIEQRGTEWPAEWPQRLQTFPEWMSNRENLVADTEHWKSIVEKSYLIGMGINWSNVRNIMDMKAMYGGFAAALVPHNVWVMNVVPVHAPNTLPVIYERGLVGVYHDWCESFGTYPRTYDLLHADHLFSRLKNRCKQPVGIVVEMDRILRPGGWAIIRDKVEILDPLEVILRSLHWEIRMTYAKDKEGKLLFVSQTGTSKTLANRLYNLLNLNNLSFDLIDSKDYEPEDFPKETLVLIIASTWENGKPPECSKFFANWLAESAEDFRVGSLILSKCKFAVFGVGSKSYGESFNAVGKEFAVRLKELGGDEVLNLGEGDVDGGDLDEVFDVWSRKLVRVLKGEVEENGGAYGNGVVVSESEYDSYVESDEEDFEEKGLDSGMVDLEDIAGKGPSRKSSSVFTEVKKVANGVKEMVTPVIRASLQKQGYKIIGSHSGVKICRWTKSQLRGRGGCYKHSFYGIESHRCMEATPSLACANKCVFCWRHHSNPVGKSWQWKMDDPLVIVNAAIDEHTKMIKQMKGVPGVKSEILLEGLSPRHCALSLVGEPIMYPEINTLIDELHRRRISTFLVTNAQFPEKIRMLKPITQLYVSVDAATKESLKAIDRPLFGDFWERFLVSTLSVSSITENIAEVRIIRTFFRFTEEVRGFFTSCVKSCLSSGTFKL</sequence>
<dbReference type="GO" id="GO:0046872">
    <property type="term" value="F:metal ion binding"/>
    <property type="evidence" value="ECO:0007669"/>
    <property type="project" value="UniProtKB-KW"/>
</dbReference>
<dbReference type="CDD" id="cd02440">
    <property type="entry name" value="AdoMet_MTases"/>
    <property type="match status" value="1"/>
</dbReference>
<protein>
    <recommendedName>
        <fullName evidence="5">tRNA 4-demethylwyosine synthase (AdoMet-dependent)</fullName>
        <ecNumber evidence="5">4.1.3.44</ecNumber>
    </recommendedName>
</protein>
<dbReference type="InParanoid" id="A0A2G5EA93"/>
<feature type="domain" description="Flavodoxin-like" evidence="16">
    <location>
        <begin position="723"/>
        <end position="871"/>
    </location>
</feature>
<evidence type="ECO:0000259" key="16">
    <source>
        <dbReference type="PROSITE" id="PS50902"/>
    </source>
</evidence>
<dbReference type="Pfam" id="PF03141">
    <property type="entry name" value="Methyltransf_29"/>
    <property type="match status" value="1"/>
</dbReference>
<keyword evidence="11" id="KW-0411">Iron-sulfur</keyword>
<evidence type="ECO:0000256" key="9">
    <source>
        <dbReference type="ARBA" id="ARBA00022968"/>
    </source>
</evidence>
<dbReference type="EC" id="4.1.3.44" evidence="5"/>
<dbReference type="GO" id="GO:0102521">
    <property type="term" value="F:tRNA-4-demethylwyosine synthase activity"/>
    <property type="evidence" value="ECO:0007669"/>
    <property type="project" value="UniProtKB-EC"/>
</dbReference>
<dbReference type="GO" id="GO:0032259">
    <property type="term" value="P:methylation"/>
    <property type="evidence" value="ECO:0007669"/>
    <property type="project" value="UniProtKB-KW"/>
</dbReference>
<proteinExistence type="inferred from homology"/>
<dbReference type="InterPro" id="IPR004159">
    <property type="entry name" value="Put_SAM_MeTrfase"/>
</dbReference>
<keyword evidence="15" id="KW-0472">Membrane</keyword>
<dbReference type="Gene3D" id="3.20.20.70">
    <property type="entry name" value="Aldolase class I"/>
    <property type="match status" value="1"/>
</dbReference>
<dbReference type="Pfam" id="PF00258">
    <property type="entry name" value="Flavodoxin_1"/>
    <property type="match status" value="1"/>
</dbReference>
<evidence type="ECO:0000256" key="8">
    <source>
        <dbReference type="ARBA" id="ARBA00022723"/>
    </source>
</evidence>
<dbReference type="FunCoup" id="A0A2G5EA93">
    <property type="interactions" value="2192"/>
</dbReference>
<comment type="similarity">
    <text evidence="3">Belongs to the methyltransferase superfamily.</text>
</comment>
<comment type="function">
    <text evidence="12">Probable component of the wybutosine biosynthesis pathway. Wybutosine is a hyper modified guanosine with a tricyclic base found at the 3'-position adjacent to the anticodon of eukaryotic phenylalanine tRNA. Catalyzes the condensation of N-methylguanine with 2 carbon atoms from pyruvate to form the tricyclic 4-demethylwyosine, an intermediate in wybutosine biosynthesis.</text>
</comment>
<dbReference type="PANTHER" id="PTHR10108:SF1102">
    <property type="entry name" value="METHYLTRANSFERASE PMT28-RELATED"/>
    <property type="match status" value="1"/>
</dbReference>
<name>A0A2G5EA93_AQUCA</name>
<comment type="pathway">
    <text evidence="2">tRNA modification; wybutosine-tRNA(Phe) biosynthesis.</text>
</comment>
<keyword evidence="9" id="KW-0735">Signal-anchor</keyword>
<keyword evidence="7" id="KW-0949">S-adenosyl-L-methionine</keyword>
<reference evidence="17 18" key="1">
    <citation type="submission" date="2017-09" db="EMBL/GenBank/DDBJ databases">
        <title>WGS assembly of Aquilegia coerulea Goldsmith.</title>
        <authorList>
            <person name="Hodges S."/>
            <person name="Kramer E."/>
            <person name="Nordborg M."/>
            <person name="Tomkins J."/>
            <person name="Borevitz J."/>
            <person name="Derieg N."/>
            <person name="Yan J."/>
            <person name="Mihaltcheva S."/>
            <person name="Hayes R.D."/>
            <person name="Rokhsar D."/>
        </authorList>
    </citation>
    <scope>NUCLEOTIDE SEQUENCE [LARGE SCALE GENOMIC DNA]</scope>
    <source>
        <strain evidence="18">cv. Goldsmith</strain>
    </source>
</reference>
<dbReference type="PRINTS" id="PR00369">
    <property type="entry name" value="FLAVODOXIN"/>
</dbReference>
<comment type="subcellular location">
    <subcellularLocation>
        <location evidence="13">Endomembrane system</location>
        <topology evidence="13">Single-pass membrane protein</topology>
    </subcellularLocation>
    <subcellularLocation>
        <location evidence="1">Membrane</location>
        <topology evidence="1">Single-pass type II membrane protein</topology>
    </subcellularLocation>
</comment>
<dbReference type="Gene3D" id="3.40.50.360">
    <property type="match status" value="1"/>
</dbReference>
<dbReference type="GO" id="GO:0051536">
    <property type="term" value="F:iron-sulfur cluster binding"/>
    <property type="evidence" value="ECO:0007669"/>
    <property type="project" value="UniProtKB-KW"/>
</dbReference>
<keyword evidence="15" id="KW-0812">Transmembrane</keyword>
<organism evidence="17 18">
    <name type="scientific">Aquilegia coerulea</name>
    <name type="common">Rocky mountain columbine</name>
    <dbReference type="NCBI Taxonomy" id="218851"/>
    <lineage>
        <taxon>Eukaryota</taxon>
        <taxon>Viridiplantae</taxon>
        <taxon>Streptophyta</taxon>
        <taxon>Embryophyta</taxon>
        <taxon>Tracheophyta</taxon>
        <taxon>Spermatophyta</taxon>
        <taxon>Magnoliopsida</taxon>
        <taxon>Ranunculales</taxon>
        <taxon>Ranunculaceae</taxon>
        <taxon>Thalictroideae</taxon>
        <taxon>Aquilegia</taxon>
    </lineage>
</organism>
<dbReference type="SFLD" id="SFLDS00029">
    <property type="entry name" value="Radical_SAM"/>
    <property type="match status" value="1"/>
</dbReference>
<dbReference type="InterPro" id="IPR008254">
    <property type="entry name" value="Flavodoxin/NO_synth"/>
</dbReference>
<dbReference type="STRING" id="218851.A0A2G5EA93"/>
<feature type="compositionally biased region" description="Acidic residues" evidence="14">
    <location>
        <begin position="150"/>
        <end position="174"/>
    </location>
</feature>
<dbReference type="InterPro" id="IPR058240">
    <property type="entry name" value="rSAM_sf"/>
</dbReference>
<keyword evidence="10" id="KW-0408">Iron</keyword>
<dbReference type="InterPro" id="IPR013785">
    <property type="entry name" value="Aldolase_TIM"/>
</dbReference>
<dbReference type="GO" id="GO:0008168">
    <property type="term" value="F:methyltransferase activity"/>
    <property type="evidence" value="ECO:0007669"/>
    <property type="project" value="UniProtKB-KW"/>
</dbReference>
<dbReference type="GO" id="GO:0016020">
    <property type="term" value="C:membrane"/>
    <property type="evidence" value="ECO:0007669"/>
    <property type="project" value="UniProtKB-SubCell"/>
</dbReference>
<accession>A0A2G5EA93</accession>
<keyword evidence="18" id="KW-1185">Reference proteome</keyword>
<keyword evidence="15" id="KW-1133">Transmembrane helix</keyword>
<feature type="region of interest" description="Disordered" evidence="14">
    <location>
        <begin position="42"/>
        <end position="213"/>
    </location>
</feature>
<evidence type="ECO:0000256" key="6">
    <source>
        <dbReference type="ARBA" id="ARBA00022603"/>
    </source>
</evidence>
<evidence type="ECO:0000256" key="1">
    <source>
        <dbReference type="ARBA" id="ARBA00004606"/>
    </source>
</evidence>
<dbReference type="InterPro" id="IPR029063">
    <property type="entry name" value="SAM-dependent_MTases_sf"/>
</dbReference>
<evidence type="ECO:0000256" key="5">
    <source>
        <dbReference type="ARBA" id="ARBA00012821"/>
    </source>
</evidence>
<dbReference type="GO" id="GO:0005768">
    <property type="term" value="C:endosome"/>
    <property type="evidence" value="ECO:0007669"/>
    <property type="project" value="TreeGrafter"/>
</dbReference>
<evidence type="ECO:0000256" key="7">
    <source>
        <dbReference type="ARBA" id="ARBA00022691"/>
    </source>
</evidence>
<evidence type="ECO:0000313" key="17">
    <source>
        <dbReference type="EMBL" id="PIA52650.1"/>
    </source>
</evidence>
<evidence type="ECO:0000256" key="2">
    <source>
        <dbReference type="ARBA" id="ARBA00004797"/>
    </source>
</evidence>
<dbReference type="SUPFAM" id="SSF102114">
    <property type="entry name" value="Radical SAM enzymes"/>
    <property type="match status" value="1"/>
</dbReference>
<evidence type="ECO:0000313" key="18">
    <source>
        <dbReference type="Proteomes" id="UP000230069"/>
    </source>
</evidence>
<evidence type="ECO:0000256" key="10">
    <source>
        <dbReference type="ARBA" id="ARBA00023004"/>
    </source>
</evidence>
<evidence type="ECO:0000256" key="3">
    <source>
        <dbReference type="ARBA" id="ARBA00008361"/>
    </source>
</evidence>
<feature type="compositionally biased region" description="Acidic residues" evidence="14">
    <location>
        <begin position="182"/>
        <end position="206"/>
    </location>
</feature>